<feature type="coiled-coil region" evidence="4">
    <location>
        <begin position="143"/>
        <end position="170"/>
    </location>
</feature>
<dbReference type="GO" id="GO:0004222">
    <property type="term" value="F:metalloendopeptidase activity"/>
    <property type="evidence" value="ECO:0007669"/>
    <property type="project" value="InterPro"/>
</dbReference>
<feature type="signal peptide" evidence="6">
    <location>
        <begin position="1"/>
        <end position="22"/>
    </location>
</feature>
<dbReference type="InterPro" id="IPR007863">
    <property type="entry name" value="Peptidase_M16_C"/>
</dbReference>
<evidence type="ECO:0000256" key="2">
    <source>
        <dbReference type="ARBA" id="ARBA00007261"/>
    </source>
</evidence>
<reference evidence="10" key="2">
    <citation type="submission" date="2022-06" db="EMBL/GenBank/DDBJ databases">
        <title>Complete genome sequence and characterization of Cupriavidus gilardii QJ1 isolated from contaminating cells.</title>
        <authorList>
            <person name="Qi J."/>
        </authorList>
    </citation>
    <scope>NUCLEOTIDE SEQUENCE</scope>
    <source>
        <strain evidence="10">QJ1</strain>
    </source>
</reference>
<comment type="cofactor">
    <cofactor evidence="1">
        <name>Zn(2+)</name>
        <dbReference type="ChEBI" id="CHEBI:29105"/>
    </cofactor>
</comment>
<dbReference type="InterPro" id="IPR011765">
    <property type="entry name" value="Pept_M16_N"/>
</dbReference>
<dbReference type="RefSeq" id="WP_151023096.1">
    <property type="nucleotide sequence ID" value="NZ_BAAAEB010000018.1"/>
</dbReference>
<gene>
    <name evidence="9" type="ORF">HLB16_16370</name>
    <name evidence="10" type="ORF">NDR89_24805</name>
</gene>
<feature type="domain" description="Peptidase M16 N-terminal" evidence="7">
    <location>
        <begin position="56"/>
        <end position="201"/>
    </location>
</feature>
<feature type="compositionally biased region" description="Pro residues" evidence="5">
    <location>
        <begin position="461"/>
        <end position="470"/>
    </location>
</feature>
<dbReference type="Proteomes" id="UP000542973">
    <property type="component" value="Unassembled WGS sequence"/>
</dbReference>
<dbReference type="GO" id="GO:0046872">
    <property type="term" value="F:metal ion binding"/>
    <property type="evidence" value="ECO:0007669"/>
    <property type="project" value="InterPro"/>
</dbReference>
<proteinExistence type="inferred from homology"/>
<feature type="region of interest" description="Disordered" evidence="5">
    <location>
        <begin position="458"/>
        <end position="477"/>
    </location>
</feature>
<dbReference type="Proteomes" id="UP001056648">
    <property type="component" value="Chromosome 2"/>
</dbReference>
<dbReference type="EMBL" id="JABEMD010000028">
    <property type="protein sequence ID" value="NNH12447.1"/>
    <property type="molecule type" value="Genomic_DNA"/>
</dbReference>
<dbReference type="PANTHER" id="PTHR11851">
    <property type="entry name" value="METALLOPROTEASE"/>
    <property type="match status" value="1"/>
</dbReference>
<evidence type="ECO:0000313" key="12">
    <source>
        <dbReference type="Proteomes" id="UP001056648"/>
    </source>
</evidence>
<evidence type="ECO:0000313" key="9">
    <source>
        <dbReference type="EMBL" id="NNH12447.1"/>
    </source>
</evidence>
<evidence type="ECO:0000259" key="7">
    <source>
        <dbReference type="Pfam" id="PF00675"/>
    </source>
</evidence>
<name>A0A6N1BIP0_9BURK</name>
<dbReference type="Pfam" id="PF00675">
    <property type="entry name" value="Peptidase_M16"/>
    <property type="match status" value="1"/>
</dbReference>
<evidence type="ECO:0000256" key="1">
    <source>
        <dbReference type="ARBA" id="ARBA00001947"/>
    </source>
</evidence>
<evidence type="ECO:0000256" key="5">
    <source>
        <dbReference type="SAM" id="MobiDB-lite"/>
    </source>
</evidence>
<dbReference type="AlphaFoldDB" id="A0A6N1BIP0"/>
<organism evidence="9 11">
    <name type="scientific">Cupriavidus gilardii</name>
    <dbReference type="NCBI Taxonomy" id="82541"/>
    <lineage>
        <taxon>Bacteria</taxon>
        <taxon>Pseudomonadati</taxon>
        <taxon>Pseudomonadota</taxon>
        <taxon>Betaproteobacteria</taxon>
        <taxon>Burkholderiales</taxon>
        <taxon>Burkholderiaceae</taxon>
        <taxon>Cupriavidus</taxon>
    </lineage>
</organism>
<keyword evidence="6" id="KW-0732">Signal</keyword>
<dbReference type="PROSITE" id="PS00143">
    <property type="entry name" value="INSULINASE"/>
    <property type="match status" value="1"/>
</dbReference>
<feature type="domain" description="Peptidase M16 C-terminal" evidence="8">
    <location>
        <begin position="213"/>
        <end position="392"/>
    </location>
</feature>
<protein>
    <submittedName>
        <fullName evidence="9">Insulinase family protein</fullName>
    </submittedName>
</protein>
<dbReference type="GO" id="GO:0006508">
    <property type="term" value="P:proteolysis"/>
    <property type="evidence" value="ECO:0007669"/>
    <property type="project" value="InterPro"/>
</dbReference>
<evidence type="ECO:0000313" key="10">
    <source>
        <dbReference type="EMBL" id="USE79789.1"/>
    </source>
</evidence>
<sequence>MPARLASLALLAAAAWLPLAHAQGVAVDAPPAPGAAVQAAVPDGGTTEFKLANGMRVIVKEDHRAPTVAHQVWYRVGGIDEVSGTTGVAHMLEHMMFKGTPKVGPGEFSRQIAALGGRENAMTNRDFTMYFQQIARQHLPRMMELEADRMANLVIRAEDFEREMKVVMEERRLRTDDSPRGTVYEQLLATVYTSAGYRHPVIGWMNDLVNMRVDDVSAWYREWYVPNNAILVVAGDVNPAEVRALAERTYGKLKPRPLPVRKPQIEPPQKGVKRIWVKAPAENPYLVLAYKVPRLRDVEKDIDPYALEVLAAVLNGYDNARLTRDLVRTQRLADDVNVGYDGINRGESLFVLDGTPANGHTTDEIERALRQQIERIAREGVSDEELRRVKAQVVAGQIYKRDSVFGQGMEIGVAEIAGISWQQLDRILERIKQVTPEQVKTVAGKYFSEDNLTVATLLPQPIDPNQPKPQAPSGLRH</sequence>
<dbReference type="InterPro" id="IPR011249">
    <property type="entry name" value="Metalloenz_LuxS/M16"/>
</dbReference>
<evidence type="ECO:0000259" key="8">
    <source>
        <dbReference type="Pfam" id="PF05193"/>
    </source>
</evidence>
<dbReference type="PANTHER" id="PTHR11851:SF49">
    <property type="entry name" value="MITOCHONDRIAL-PROCESSING PEPTIDASE SUBUNIT ALPHA"/>
    <property type="match status" value="1"/>
</dbReference>
<evidence type="ECO:0000256" key="6">
    <source>
        <dbReference type="SAM" id="SignalP"/>
    </source>
</evidence>
<dbReference type="Pfam" id="PF05193">
    <property type="entry name" value="Peptidase_M16_C"/>
    <property type="match status" value="1"/>
</dbReference>
<dbReference type="InterPro" id="IPR001431">
    <property type="entry name" value="Pept_M16_Zn_BS"/>
</dbReference>
<keyword evidence="12" id="KW-1185">Reference proteome</keyword>
<dbReference type="Gene3D" id="3.30.830.10">
    <property type="entry name" value="Metalloenzyme, LuxS/M16 peptidase-like"/>
    <property type="match status" value="2"/>
</dbReference>
<dbReference type="EMBL" id="CP098736">
    <property type="protein sequence ID" value="USE79789.1"/>
    <property type="molecule type" value="Genomic_DNA"/>
</dbReference>
<evidence type="ECO:0000313" key="11">
    <source>
        <dbReference type="Proteomes" id="UP000542973"/>
    </source>
</evidence>
<accession>A0A6N1BIP0</accession>
<dbReference type="InterPro" id="IPR050361">
    <property type="entry name" value="MPP/UQCRC_Complex"/>
</dbReference>
<keyword evidence="4" id="KW-0175">Coiled coil</keyword>
<dbReference type="SUPFAM" id="SSF63411">
    <property type="entry name" value="LuxS/MPP-like metallohydrolase"/>
    <property type="match status" value="2"/>
</dbReference>
<feature type="chain" id="PRO_5043568464" evidence="6">
    <location>
        <begin position="23"/>
        <end position="477"/>
    </location>
</feature>
<comment type="similarity">
    <text evidence="2 3">Belongs to the peptidase M16 family.</text>
</comment>
<evidence type="ECO:0000256" key="4">
    <source>
        <dbReference type="SAM" id="Coils"/>
    </source>
</evidence>
<dbReference type="GeneID" id="70689025"/>
<reference evidence="9 11" key="1">
    <citation type="submission" date="2020-05" db="EMBL/GenBank/DDBJ databases">
        <title>MicrobeNet Type strains.</title>
        <authorList>
            <person name="Nicholson A.C."/>
        </authorList>
    </citation>
    <scope>NUCLEOTIDE SEQUENCE [LARGE SCALE GENOMIC DNA]</scope>
    <source>
        <strain evidence="9 11">ATCC 700815</strain>
    </source>
</reference>
<evidence type="ECO:0000256" key="3">
    <source>
        <dbReference type="RuleBase" id="RU004447"/>
    </source>
</evidence>